<evidence type="ECO:0000259" key="10">
    <source>
        <dbReference type="PROSITE" id="PS50067"/>
    </source>
</evidence>
<keyword evidence="7" id="KW-0505">Motor protein</keyword>
<gene>
    <name evidence="11" type="primary">100632441</name>
</gene>
<proteinExistence type="inferred from homology"/>
<dbReference type="OrthoDB" id="2403182at2759"/>
<evidence type="ECO:0000256" key="8">
    <source>
        <dbReference type="SAM" id="Coils"/>
    </source>
</evidence>
<feature type="domain" description="Kinesin motor" evidence="10">
    <location>
        <begin position="46"/>
        <end position="506"/>
    </location>
</feature>
<dbReference type="GO" id="GO:0005875">
    <property type="term" value="C:microtubule associated complex"/>
    <property type="evidence" value="ECO:0007669"/>
    <property type="project" value="TreeGrafter"/>
</dbReference>
<dbReference type="GO" id="GO:0003777">
    <property type="term" value="F:microtubule motor activity"/>
    <property type="evidence" value="ECO:0007669"/>
    <property type="project" value="InterPro"/>
</dbReference>
<evidence type="ECO:0000256" key="4">
    <source>
        <dbReference type="ARBA" id="ARBA00022840"/>
    </source>
</evidence>
<dbReference type="PRINTS" id="PR00380">
    <property type="entry name" value="KINESINHEAVY"/>
</dbReference>
<dbReference type="PROSITE" id="PS50067">
    <property type="entry name" value="KINESIN_MOTOR_2"/>
    <property type="match status" value="1"/>
</dbReference>
<evidence type="ECO:0000313" key="11">
    <source>
        <dbReference type="EnsemblMetazoa" id="Aqu2.1.41671_001"/>
    </source>
</evidence>
<dbReference type="EnsemblMetazoa" id="Aqu2.1.41671_001">
    <property type="protein sequence ID" value="Aqu2.1.41671_001"/>
    <property type="gene ID" value="Aqu2.1.41671"/>
</dbReference>
<dbReference type="STRING" id="400682.A0A1X7VMP9"/>
<keyword evidence="5 8" id="KW-0175">Coiled coil</keyword>
<reference evidence="11" key="2">
    <citation type="submission" date="2017-05" db="UniProtKB">
        <authorList>
            <consortium name="EnsemblMetazoa"/>
        </authorList>
    </citation>
    <scope>IDENTIFICATION</scope>
</reference>
<keyword evidence="12" id="KW-1185">Reference proteome</keyword>
<dbReference type="SMART" id="SM00129">
    <property type="entry name" value="KISc"/>
    <property type="match status" value="1"/>
</dbReference>
<evidence type="ECO:0000256" key="7">
    <source>
        <dbReference type="PROSITE-ProRule" id="PRU00283"/>
    </source>
</evidence>
<keyword evidence="4 7" id="KW-0067">ATP-binding</keyword>
<feature type="region of interest" description="Disordered" evidence="9">
    <location>
        <begin position="1068"/>
        <end position="1091"/>
    </location>
</feature>
<dbReference type="GO" id="GO:0005524">
    <property type="term" value="F:ATP binding"/>
    <property type="evidence" value="ECO:0007669"/>
    <property type="project" value="UniProtKB-UniRule"/>
</dbReference>
<feature type="coiled-coil region" evidence="8">
    <location>
        <begin position="994"/>
        <end position="1046"/>
    </location>
</feature>
<feature type="coiled-coil region" evidence="8">
    <location>
        <begin position="535"/>
        <end position="599"/>
    </location>
</feature>
<dbReference type="Gene3D" id="3.40.850.10">
    <property type="entry name" value="Kinesin motor domain"/>
    <property type="match status" value="2"/>
</dbReference>
<keyword evidence="2" id="KW-0963">Cytoplasm</keyword>
<dbReference type="PANTHER" id="PTHR47969:SF15">
    <property type="entry name" value="CHROMOSOME-ASSOCIATED KINESIN KIF4A-RELATED"/>
    <property type="match status" value="1"/>
</dbReference>
<dbReference type="EnsemblMetazoa" id="XM_020005715.1">
    <property type="protein sequence ID" value="XP_019861274.1"/>
    <property type="gene ID" value="LOC100632441"/>
</dbReference>
<dbReference type="SUPFAM" id="SSF52540">
    <property type="entry name" value="P-loop containing nucleoside triphosphate hydrolases"/>
    <property type="match status" value="1"/>
</dbReference>
<feature type="compositionally biased region" description="Basic residues" evidence="9">
    <location>
        <begin position="1168"/>
        <end position="1181"/>
    </location>
</feature>
<feature type="coiled-coil region" evidence="8">
    <location>
        <begin position="690"/>
        <end position="904"/>
    </location>
</feature>
<dbReference type="GO" id="GO:0007052">
    <property type="term" value="P:mitotic spindle organization"/>
    <property type="evidence" value="ECO:0007669"/>
    <property type="project" value="TreeGrafter"/>
</dbReference>
<dbReference type="GO" id="GO:0007018">
    <property type="term" value="P:microtubule-based movement"/>
    <property type="evidence" value="ECO:0007669"/>
    <property type="project" value="InterPro"/>
</dbReference>
<evidence type="ECO:0000256" key="3">
    <source>
        <dbReference type="ARBA" id="ARBA00022741"/>
    </source>
</evidence>
<evidence type="ECO:0000256" key="5">
    <source>
        <dbReference type="ARBA" id="ARBA00023054"/>
    </source>
</evidence>
<feature type="binding site" evidence="7">
    <location>
        <begin position="135"/>
        <end position="142"/>
    </location>
    <ligand>
        <name>ATP</name>
        <dbReference type="ChEBI" id="CHEBI:30616"/>
    </ligand>
</feature>
<organism evidence="11">
    <name type="scientific">Amphimedon queenslandica</name>
    <name type="common">Sponge</name>
    <dbReference type="NCBI Taxonomy" id="400682"/>
    <lineage>
        <taxon>Eukaryota</taxon>
        <taxon>Metazoa</taxon>
        <taxon>Porifera</taxon>
        <taxon>Demospongiae</taxon>
        <taxon>Heteroscleromorpha</taxon>
        <taxon>Haplosclerida</taxon>
        <taxon>Niphatidae</taxon>
        <taxon>Amphimedon</taxon>
    </lineage>
</organism>
<feature type="compositionally biased region" description="Basic and acidic residues" evidence="9">
    <location>
        <begin position="1154"/>
        <end position="1167"/>
    </location>
</feature>
<keyword evidence="6" id="KW-0206">Cytoskeleton</keyword>
<evidence type="ECO:0000256" key="2">
    <source>
        <dbReference type="ARBA" id="ARBA00022490"/>
    </source>
</evidence>
<evidence type="ECO:0000256" key="6">
    <source>
        <dbReference type="ARBA" id="ARBA00023212"/>
    </source>
</evidence>
<feature type="compositionally biased region" description="Basic and acidic residues" evidence="9">
    <location>
        <begin position="1129"/>
        <end position="1142"/>
    </location>
</feature>
<feature type="region of interest" description="Disordered" evidence="9">
    <location>
        <begin position="1248"/>
        <end position="1291"/>
    </location>
</feature>
<dbReference type="InterPro" id="IPR027640">
    <property type="entry name" value="Kinesin-like_fam"/>
</dbReference>
<dbReference type="Pfam" id="PF00225">
    <property type="entry name" value="Kinesin"/>
    <property type="match status" value="1"/>
</dbReference>
<feature type="region of interest" description="Disordered" evidence="9">
    <location>
        <begin position="1129"/>
        <end position="1206"/>
    </location>
</feature>
<evidence type="ECO:0000313" key="12">
    <source>
        <dbReference type="Proteomes" id="UP000007879"/>
    </source>
</evidence>
<feature type="coiled-coil region" evidence="8">
    <location>
        <begin position="629"/>
        <end position="663"/>
    </location>
</feature>
<evidence type="ECO:0000256" key="9">
    <source>
        <dbReference type="SAM" id="MobiDB-lite"/>
    </source>
</evidence>
<protein>
    <recommendedName>
        <fullName evidence="10">Kinesin motor domain-containing protein</fullName>
    </recommendedName>
</protein>
<name>A0A1X7VMP9_AMPQE</name>
<dbReference type="eggNOG" id="KOG0247">
    <property type="taxonomic scope" value="Eukaryota"/>
</dbReference>
<dbReference type="InterPro" id="IPR027417">
    <property type="entry name" value="P-loop_NTPase"/>
</dbReference>
<evidence type="ECO:0000256" key="1">
    <source>
        <dbReference type="ARBA" id="ARBA00004245"/>
    </source>
</evidence>
<comment type="similarity">
    <text evidence="7">Belongs to the TRAFAC class myosin-kinesin ATPase superfamily. Kinesin family.</text>
</comment>
<dbReference type="PANTHER" id="PTHR47969">
    <property type="entry name" value="CHROMOSOME-ASSOCIATED KINESIN KIF4A-RELATED"/>
    <property type="match status" value="1"/>
</dbReference>
<feature type="compositionally biased region" description="Acidic residues" evidence="9">
    <location>
        <begin position="1078"/>
        <end position="1087"/>
    </location>
</feature>
<dbReference type="InterPro" id="IPR001752">
    <property type="entry name" value="Kinesin_motor_dom"/>
</dbReference>
<dbReference type="GO" id="GO:0008017">
    <property type="term" value="F:microtubule binding"/>
    <property type="evidence" value="ECO:0007669"/>
    <property type="project" value="InterPro"/>
</dbReference>
<comment type="subcellular location">
    <subcellularLocation>
        <location evidence="1">Cytoplasm</location>
        <location evidence="1">Cytoskeleton</location>
    </subcellularLocation>
</comment>
<dbReference type="InParanoid" id="A0A1X7VMP9"/>
<dbReference type="InterPro" id="IPR036961">
    <property type="entry name" value="Kinesin_motor_dom_sf"/>
</dbReference>
<dbReference type="Proteomes" id="UP000007879">
    <property type="component" value="Unassembled WGS sequence"/>
</dbReference>
<reference evidence="12" key="1">
    <citation type="journal article" date="2010" name="Nature">
        <title>The Amphimedon queenslandica genome and the evolution of animal complexity.</title>
        <authorList>
            <person name="Srivastava M."/>
            <person name="Simakov O."/>
            <person name="Chapman J."/>
            <person name="Fahey B."/>
            <person name="Gauthier M.E."/>
            <person name="Mitros T."/>
            <person name="Richards G.S."/>
            <person name="Conaco C."/>
            <person name="Dacre M."/>
            <person name="Hellsten U."/>
            <person name="Larroux C."/>
            <person name="Putnam N.H."/>
            <person name="Stanke M."/>
            <person name="Adamska M."/>
            <person name="Darling A."/>
            <person name="Degnan S.M."/>
            <person name="Oakley T.H."/>
            <person name="Plachetzki D.C."/>
            <person name="Zhai Y."/>
            <person name="Adamski M."/>
            <person name="Calcino A."/>
            <person name="Cummins S.F."/>
            <person name="Goodstein D.M."/>
            <person name="Harris C."/>
            <person name="Jackson D.J."/>
            <person name="Leys S.P."/>
            <person name="Shu S."/>
            <person name="Woodcroft B.J."/>
            <person name="Vervoort M."/>
            <person name="Kosik K.S."/>
            <person name="Manning G."/>
            <person name="Degnan B.M."/>
            <person name="Rokhsar D.S."/>
        </authorList>
    </citation>
    <scope>NUCLEOTIDE SEQUENCE [LARGE SCALE GENOMIC DNA]</scope>
</reference>
<keyword evidence="3 7" id="KW-0547">Nucleotide-binding</keyword>
<dbReference type="GO" id="GO:0051231">
    <property type="term" value="P:spindle elongation"/>
    <property type="evidence" value="ECO:0007669"/>
    <property type="project" value="TreeGrafter"/>
</dbReference>
<accession>A0A1X7VMP9</accession>
<dbReference type="KEGG" id="aqu:100632441"/>
<sequence length="1291" mass="146417">MSSEFSPSSISPIDEISADDTFSDIKKELIFDTPVFRQGTTKAHHPIEVFLRVRPPPPQPLGNTKSFLTIKNDSVCTAVPPSYSKWSAKASNGEQFMFSMIFKKDSTQKEVFKTAVVPVLEEFFKGQNTLLLAYGVTNSGKTYTMTGSPTQPGILPRTIDVIFNSLGPHLSSSDDVQIKPQAYSNVTYLNEEEAAIEKTIKEELLKQANPPPPAPPPSAEVSNASSLFEQASHISNDNNNNTTDNNTGLTDVTAMTDDTCSMMASIMSEYEVQEDTTLPVDTQNESVFFSIFISYAEIYKDFIYDLLGEKTLHERPILRLAADKIGNPYIKGLHEVQVDNAKEALQLLRIGMSRRHNAATRLNYSSSRSHSIYTIKLVRIVKGNRKRKAAGVNRISVVDLAGSERSKKTGASGIRIKEAGSINNSLLVLGQCIEAMRHTGRQRFDPKILPPFRNSKLTQLLQTYFVGKERGARQGRIVMCVNVSDDPAVFDETFHVLKFSALASKVVPVSKPVLPQIQEEPPPPVIEYIRDDEEIVRLKESLATMGKEVAQLKLQLWEQHYTIRQQVAQEYNEQIVEIEEKYNREIDEREEMMEEEIEKRLAVQQKSMKKLYSTKRKRARVDDDGGDRQKELLDKISFLEQEYKNLEEELEMERSKNAEVLKDASLTYQTNMTRAHEKMMEMSTKSIGLKEKHEQDIFELEESLTKAQVEFGEREQVLNSECRKLREEIKEKDRLLEETRAKLQIMEEQALEATEKERNSDNKQQVLDNMNSRLAALEKELDNKDDALTEKDKMIEKLKASLEGAMKEVSGKDDLLQSLRHNELKSKDQMLVELQNKLTLMEREKKDLSKESSTNSHAVTELKESLTKAQEELVSLKESQANELDEFQRDLKEVKNMLVAKAEELCVALAEKENLVADSKVLSSLHKEQMEGIQTELKKSQDALCLYKKEAEEERECLLKKSQASLEEKEQFITELKASLDSEIEKSIKKDCLLKELRADFARVQEESKKKLLESSKSLEEKDKELAELGESLKQVKEELSASKMKELDQVKSLLADQRVRLDPYSTCSSTENIYDLPPEEDDDDDVQSACDSRDVHAEPLYDSIHISKSEPSLVLNQDETLKEMDLNETGRHLKLLERSSQLEDSFDDDDDFEKTPIRFNMKDIQRKKPSKSMKKKPKEKKAKEKQKTTAESTPDASSQRYNLRTRKTKVISSDFVSDLDSNENTPLAAAPTPTTPVKTIVDFLKGGRSKSKRGAAKVSASLDVVDTPPPRPSGFQVRAGTNLRPTSRLK</sequence>